<dbReference type="Gene3D" id="1.10.150.240">
    <property type="entry name" value="Putative phosphatase, domain 2"/>
    <property type="match status" value="1"/>
</dbReference>
<dbReference type="SUPFAM" id="SSF56784">
    <property type="entry name" value="HAD-like"/>
    <property type="match status" value="1"/>
</dbReference>
<dbReference type="PANTHER" id="PTHR43434:SF1">
    <property type="entry name" value="PHOSPHOGLYCOLATE PHOSPHATASE"/>
    <property type="match status" value="1"/>
</dbReference>
<comment type="similarity">
    <text evidence="3">Belongs to the HAD-like hydrolase superfamily. CbbY/CbbZ/Gph/YieH family.</text>
</comment>
<dbReference type="InterPro" id="IPR023198">
    <property type="entry name" value="PGP-like_dom2"/>
</dbReference>
<dbReference type="OrthoDB" id="9793014at2"/>
<dbReference type="Proteomes" id="UP000236752">
    <property type="component" value="Unassembled WGS sequence"/>
</dbReference>
<evidence type="ECO:0000313" key="6">
    <source>
        <dbReference type="Proteomes" id="UP000236752"/>
    </source>
</evidence>
<proteinExistence type="inferred from homology"/>
<dbReference type="AlphaFoldDB" id="A0A1H5SIV4"/>
<evidence type="ECO:0000256" key="1">
    <source>
        <dbReference type="ARBA" id="ARBA00000830"/>
    </source>
</evidence>
<sequence length="221" mass="23396">MRTVIFDLDGTLADTSADLIAAANHCFIEMGVGPQLDAVGDAETAFHGARAMLRLGLSRMGDVDEAVIDKWYPALLDAYDDNISVHTSLYPGAIEAVESLKSDGFAVGICTNKPSGLAEKLLNNLKIRDIFGSMIGADTLPVRKPDPRPFFAAVDGVGGNRAQSLLVGDTNTDRETSRNAGVPSVLVAFGPAGDTVATLKPEAIIEHFDELLGVSRRLLAD</sequence>
<dbReference type="Gene3D" id="3.40.50.1000">
    <property type="entry name" value="HAD superfamily/HAD-like"/>
    <property type="match status" value="1"/>
</dbReference>
<dbReference type="Pfam" id="PF13419">
    <property type="entry name" value="HAD_2"/>
    <property type="match status" value="1"/>
</dbReference>
<gene>
    <name evidence="5" type="ORF">SAMN04488045_0252</name>
</gene>
<protein>
    <recommendedName>
        <fullName evidence="4">phosphoglycolate phosphatase</fullName>
        <ecNumber evidence="4">3.1.3.18</ecNumber>
    </recommendedName>
</protein>
<reference evidence="5 6" key="1">
    <citation type="submission" date="2016-10" db="EMBL/GenBank/DDBJ databases">
        <authorList>
            <person name="de Groot N.N."/>
        </authorList>
    </citation>
    <scope>NUCLEOTIDE SEQUENCE [LARGE SCALE GENOMIC DNA]</scope>
    <source>
        <strain evidence="5 6">DSM 26915</strain>
    </source>
</reference>
<dbReference type="GO" id="GO:0006281">
    <property type="term" value="P:DNA repair"/>
    <property type="evidence" value="ECO:0007669"/>
    <property type="project" value="TreeGrafter"/>
</dbReference>
<evidence type="ECO:0000313" key="5">
    <source>
        <dbReference type="EMBL" id="SEF50536.1"/>
    </source>
</evidence>
<evidence type="ECO:0000256" key="4">
    <source>
        <dbReference type="ARBA" id="ARBA00013078"/>
    </source>
</evidence>
<name>A0A1H5SIV4_9RHOB</name>
<keyword evidence="6" id="KW-1185">Reference proteome</keyword>
<dbReference type="GO" id="GO:0008967">
    <property type="term" value="F:phosphoglycolate phosphatase activity"/>
    <property type="evidence" value="ECO:0007669"/>
    <property type="project" value="UniProtKB-EC"/>
</dbReference>
<comment type="catalytic activity">
    <reaction evidence="1">
        <text>2-phosphoglycolate + H2O = glycolate + phosphate</text>
        <dbReference type="Rhea" id="RHEA:14369"/>
        <dbReference type="ChEBI" id="CHEBI:15377"/>
        <dbReference type="ChEBI" id="CHEBI:29805"/>
        <dbReference type="ChEBI" id="CHEBI:43474"/>
        <dbReference type="ChEBI" id="CHEBI:58033"/>
        <dbReference type="EC" id="3.1.3.18"/>
    </reaction>
</comment>
<dbReference type="InterPro" id="IPR023214">
    <property type="entry name" value="HAD_sf"/>
</dbReference>
<dbReference type="SFLD" id="SFLDS00003">
    <property type="entry name" value="Haloacid_Dehalogenase"/>
    <property type="match status" value="1"/>
</dbReference>
<dbReference type="PRINTS" id="PR00413">
    <property type="entry name" value="HADHALOGNASE"/>
</dbReference>
<dbReference type="InterPro" id="IPR036412">
    <property type="entry name" value="HAD-like_sf"/>
</dbReference>
<evidence type="ECO:0000256" key="2">
    <source>
        <dbReference type="ARBA" id="ARBA00004818"/>
    </source>
</evidence>
<dbReference type="SFLD" id="SFLDG01129">
    <property type="entry name" value="C1.5:_HAD__Beta-PGM__Phosphata"/>
    <property type="match status" value="1"/>
</dbReference>
<dbReference type="PANTHER" id="PTHR43434">
    <property type="entry name" value="PHOSPHOGLYCOLATE PHOSPHATASE"/>
    <property type="match status" value="1"/>
</dbReference>
<dbReference type="RefSeq" id="WP_103908662.1">
    <property type="nucleotide sequence ID" value="NZ_FNUZ01000001.1"/>
</dbReference>
<accession>A0A1H5SIV4</accession>
<dbReference type="GO" id="GO:0005829">
    <property type="term" value="C:cytosol"/>
    <property type="evidence" value="ECO:0007669"/>
    <property type="project" value="TreeGrafter"/>
</dbReference>
<evidence type="ECO:0000256" key="3">
    <source>
        <dbReference type="ARBA" id="ARBA00006171"/>
    </source>
</evidence>
<dbReference type="InterPro" id="IPR050155">
    <property type="entry name" value="HAD-like_hydrolase_sf"/>
</dbReference>
<dbReference type="InterPro" id="IPR041492">
    <property type="entry name" value="HAD_2"/>
</dbReference>
<comment type="pathway">
    <text evidence="2">Organic acid metabolism; glycolate biosynthesis; glycolate from 2-phosphoglycolate: step 1/1.</text>
</comment>
<organism evidence="5 6">
    <name type="scientific">Thalassococcus halodurans</name>
    <dbReference type="NCBI Taxonomy" id="373675"/>
    <lineage>
        <taxon>Bacteria</taxon>
        <taxon>Pseudomonadati</taxon>
        <taxon>Pseudomonadota</taxon>
        <taxon>Alphaproteobacteria</taxon>
        <taxon>Rhodobacterales</taxon>
        <taxon>Roseobacteraceae</taxon>
        <taxon>Thalassococcus</taxon>
    </lineage>
</organism>
<dbReference type="NCBIfam" id="TIGR01549">
    <property type="entry name" value="HAD-SF-IA-v1"/>
    <property type="match status" value="1"/>
</dbReference>
<dbReference type="EC" id="3.1.3.18" evidence="4"/>
<dbReference type="InterPro" id="IPR006439">
    <property type="entry name" value="HAD-SF_hydro_IA"/>
</dbReference>
<dbReference type="EMBL" id="FNUZ01000001">
    <property type="protein sequence ID" value="SEF50536.1"/>
    <property type="molecule type" value="Genomic_DNA"/>
</dbReference>